<dbReference type="InterPro" id="IPR019921">
    <property type="entry name" value="Lucif-like_OxRdtase_Rv2161c"/>
</dbReference>
<dbReference type="InterPro" id="IPR011251">
    <property type="entry name" value="Luciferase-like_dom"/>
</dbReference>
<dbReference type="InterPro" id="IPR036661">
    <property type="entry name" value="Luciferase-like_sf"/>
</dbReference>
<evidence type="ECO:0000256" key="1">
    <source>
        <dbReference type="ARBA" id="ARBA00022630"/>
    </source>
</evidence>
<feature type="domain" description="Luciferase-like" evidence="5">
    <location>
        <begin position="14"/>
        <end position="227"/>
    </location>
</feature>
<keyword evidence="2" id="KW-0288">FMN</keyword>
<keyword evidence="7" id="KW-1185">Reference proteome</keyword>
<dbReference type="NCBIfam" id="TIGR03619">
    <property type="entry name" value="F420_Rv2161c"/>
    <property type="match status" value="1"/>
</dbReference>
<dbReference type="RefSeq" id="WP_167111062.1">
    <property type="nucleotide sequence ID" value="NZ_JAANOU010000001.1"/>
</dbReference>
<accession>A0ABX0SNB9</accession>
<protein>
    <submittedName>
        <fullName evidence="6">F420-dependent oxidoreductase</fullName>
    </submittedName>
</protein>
<comment type="caution">
    <text evidence="6">The sequence shown here is derived from an EMBL/GenBank/DDBJ whole genome shotgun (WGS) entry which is preliminary data.</text>
</comment>
<evidence type="ECO:0000256" key="3">
    <source>
        <dbReference type="ARBA" id="ARBA00023002"/>
    </source>
</evidence>
<keyword evidence="4" id="KW-0503">Monooxygenase</keyword>
<reference evidence="6 7" key="1">
    <citation type="submission" date="2020-03" db="EMBL/GenBank/DDBJ databases">
        <title>Sequencing the genomes of 1000 actinobacteria strains.</title>
        <authorList>
            <person name="Klenk H.-P."/>
        </authorList>
    </citation>
    <scope>NUCLEOTIDE SEQUENCE [LARGE SCALE GENOMIC DNA]</scope>
    <source>
        <strain evidence="6 7">DSM 45668</strain>
    </source>
</reference>
<dbReference type="Gene3D" id="3.20.20.30">
    <property type="entry name" value="Luciferase-like domain"/>
    <property type="match status" value="1"/>
</dbReference>
<dbReference type="InterPro" id="IPR050172">
    <property type="entry name" value="SsuD_RutA_monooxygenase"/>
</dbReference>
<dbReference type="SUPFAM" id="SSF51679">
    <property type="entry name" value="Bacterial luciferase-like"/>
    <property type="match status" value="1"/>
</dbReference>
<keyword evidence="3" id="KW-0560">Oxidoreductase</keyword>
<evidence type="ECO:0000259" key="5">
    <source>
        <dbReference type="Pfam" id="PF00296"/>
    </source>
</evidence>
<dbReference type="Proteomes" id="UP000754495">
    <property type="component" value="Unassembled WGS sequence"/>
</dbReference>
<sequence>MKFGINLINNGPGVTPEVLTRRGQHAEDIGLDLVMISDHVAITEDVAELYPAPFYDPLVTLAFLAGHTSRIELGTTVLVVPYRHPLLLARMTASLDQLSGGRLVLGVGLGWAREEYAALGVDHAQRAAITDEYLAVLKATWTSPLVSYEGEFVRFTDVRAEPLPHRKPHIPLWVGGQTGPALRRVARFGDVWHPLHLTVEQIRQGARELAELAEEAGRAAPAVAPRLKVRLTDYPVNGAGRVAGSGTLDQIRADLHALEDLGVAAVVFDTYDPDAVGTAQENDLKTIELLAEHVVDLTGGTIR</sequence>
<dbReference type="PANTHER" id="PTHR42847">
    <property type="entry name" value="ALKANESULFONATE MONOOXYGENASE"/>
    <property type="match status" value="1"/>
</dbReference>
<organism evidence="6 7">
    <name type="scientific">Amycolatopsis viridis</name>
    <dbReference type="NCBI Taxonomy" id="185678"/>
    <lineage>
        <taxon>Bacteria</taxon>
        <taxon>Bacillati</taxon>
        <taxon>Actinomycetota</taxon>
        <taxon>Actinomycetes</taxon>
        <taxon>Pseudonocardiales</taxon>
        <taxon>Pseudonocardiaceae</taxon>
        <taxon>Amycolatopsis</taxon>
    </lineage>
</organism>
<evidence type="ECO:0000313" key="7">
    <source>
        <dbReference type="Proteomes" id="UP000754495"/>
    </source>
</evidence>
<keyword evidence="1" id="KW-0285">Flavoprotein</keyword>
<name>A0ABX0SNB9_9PSEU</name>
<dbReference type="EMBL" id="JAANOU010000001">
    <property type="protein sequence ID" value="NIH78462.1"/>
    <property type="molecule type" value="Genomic_DNA"/>
</dbReference>
<evidence type="ECO:0000313" key="6">
    <source>
        <dbReference type="EMBL" id="NIH78462.1"/>
    </source>
</evidence>
<dbReference type="PANTHER" id="PTHR42847:SF4">
    <property type="entry name" value="ALKANESULFONATE MONOOXYGENASE-RELATED"/>
    <property type="match status" value="1"/>
</dbReference>
<evidence type="ECO:0000256" key="4">
    <source>
        <dbReference type="ARBA" id="ARBA00023033"/>
    </source>
</evidence>
<proteinExistence type="predicted"/>
<evidence type="ECO:0000256" key="2">
    <source>
        <dbReference type="ARBA" id="ARBA00022643"/>
    </source>
</evidence>
<dbReference type="Pfam" id="PF00296">
    <property type="entry name" value="Bac_luciferase"/>
    <property type="match status" value="1"/>
</dbReference>
<gene>
    <name evidence="6" type="ORF">FHX46_000992</name>
</gene>